<dbReference type="InterPro" id="IPR036291">
    <property type="entry name" value="NAD(P)-bd_dom_sf"/>
</dbReference>
<protein>
    <recommendedName>
        <fullName evidence="4">NAD(P)-binding protein</fullName>
    </recommendedName>
</protein>
<dbReference type="InterPro" id="IPR002347">
    <property type="entry name" value="SDR_fam"/>
</dbReference>
<evidence type="ECO:0000313" key="3">
    <source>
        <dbReference type="Proteomes" id="UP001215598"/>
    </source>
</evidence>
<organism evidence="2 3">
    <name type="scientific">Mycena metata</name>
    <dbReference type="NCBI Taxonomy" id="1033252"/>
    <lineage>
        <taxon>Eukaryota</taxon>
        <taxon>Fungi</taxon>
        <taxon>Dikarya</taxon>
        <taxon>Basidiomycota</taxon>
        <taxon>Agaricomycotina</taxon>
        <taxon>Agaricomycetes</taxon>
        <taxon>Agaricomycetidae</taxon>
        <taxon>Agaricales</taxon>
        <taxon>Marasmiineae</taxon>
        <taxon>Mycenaceae</taxon>
        <taxon>Mycena</taxon>
    </lineage>
</organism>
<dbReference type="Gene3D" id="3.40.50.720">
    <property type="entry name" value="NAD(P)-binding Rossmann-like Domain"/>
    <property type="match status" value="1"/>
</dbReference>
<name>A0AAD7J3J7_9AGAR</name>
<evidence type="ECO:0000313" key="2">
    <source>
        <dbReference type="EMBL" id="KAJ7756225.1"/>
    </source>
</evidence>
<dbReference type="Pfam" id="PF00106">
    <property type="entry name" value="adh_short"/>
    <property type="match status" value="1"/>
</dbReference>
<dbReference type="Proteomes" id="UP001215598">
    <property type="component" value="Unassembled WGS sequence"/>
</dbReference>
<reference evidence="2" key="1">
    <citation type="submission" date="2023-03" db="EMBL/GenBank/DDBJ databases">
        <title>Massive genome expansion in bonnet fungi (Mycena s.s.) driven by repeated elements and novel gene families across ecological guilds.</title>
        <authorList>
            <consortium name="Lawrence Berkeley National Laboratory"/>
            <person name="Harder C.B."/>
            <person name="Miyauchi S."/>
            <person name="Viragh M."/>
            <person name="Kuo A."/>
            <person name="Thoen E."/>
            <person name="Andreopoulos B."/>
            <person name="Lu D."/>
            <person name="Skrede I."/>
            <person name="Drula E."/>
            <person name="Henrissat B."/>
            <person name="Morin E."/>
            <person name="Kohler A."/>
            <person name="Barry K."/>
            <person name="LaButti K."/>
            <person name="Morin E."/>
            <person name="Salamov A."/>
            <person name="Lipzen A."/>
            <person name="Mereny Z."/>
            <person name="Hegedus B."/>
            <person name="Baldrian P."/>
            <person name="Stursova M."/>
            <person name="Weitz H."/>
            <person name="Taylor A."/>
            <person name="Grigoriev I.V."/>
            <person name="Nagy L.G."/>
            <person name="Martin F."/>
            <person name="Kauserud H."/>
        </authorList>
    </citation>
    <scope>NUCLEOTIDE SEQUENCE</scope>
    <source>
        <strain evidence="2">CBHHK182m</strain>
    </source>
</reference>
<comment type="caution">
    <text evidence="2">The sequence shown here is derived from an EMBL/GenBank/DDBJ whole genome shotgun (WGS) entry which is preliminary data.</text>
</comment>
<keyword evidence="1" id="KW-0560">Oxidoreductase</keyword>
<accession>A0AAD7J3J7</accession>
<dbReference type="PANTHER" id="PTHR43157:SF31">
    <property type="entry name" value="PHOSPHATIDYLINOSITOL-GLYCAN BIOSYNTHESIS CLASS F PROTEIN"/>
    <property type="match status" value="1"/>
</dbReference>
<gene>
    <name evidence="2" type="ORF">B0H16DRAFT_1315267</name>
</gene>
<evidence type="ECO:0000256" key="1">
    <source>
        <dbReference type="ARBA" id="ARBA00023002"/>
    </source>
</evidence>
<evidence type="ECO:0008006" key="4">
    <source>
        <dbReference type="Google" id="ProtNLM"/>
    </source>
</evidence>
<dbReference type="EMBL" id="JARKIB010000047">
    <property type="protein sequence ID" value="KAJ7756225.1"/>
    <property type="molecule type" value="Genomic_DNA"/>
</dbReference>
<sequence length="342" mass="37600">MKVSMWTMAKGQFNKLPAVSKADLTGKTVLVLGANTGLGFEASKHFASMNPGRLILACRSQSRGQAALEDLQAKTGYSRAEVWIVDLAEFASVTRFADKFEQDGGRLDILVENAARAQLKYEPTKDGWESSLQINDLSTPLVALRLLPRMMQTAREHKTVARIVVVSSEMHYVAEIPKELLARGDVLATLGSADYCTPTNMRSSYNITKLLNLLFVRELNARLGPTAPLIVDAVNPGMCVSELRRDLPAFLAFIFRTLERIMAFTAEQGSRQLVFGALGEPTNPDALRGAYINQSRIEEPSDFVIGAEGHKAQGQIWDELVEILKKVDPRVSATVDQYLSGA</sequence>
<dbReference type="SUPFAM" id="SSF51735">
    <property type="entry name" value="NAD(P)-binding Rossmann-fold domains"/>
    <property type="match status" value="1"/>
</dbReference>
<dbReference type="GO" id="GO:0016491">
    <property type="term" value="F:oxidoreductase activity"/>
    <property type="evidence" value="ECO:0007669"/>
    <property type="project" value="UniProtKB-KW"/>
</dbReference>
<keyword evidence="3" id="KW-1185">Reference proteome</keyword>
<dbReference type="AlphaFoldDB" id="A0AAD7J3J7"/>
<dbReference type="PRINTS" id="PR00081">
    <property type="entry name" value="GDHRDH"/>
</dbReference>
<dbReference type="PANTHER" id="PTHR43157">
    <property type="entry name" value="PHOSPHATIDYLINOSITOL-GLYCAN BIOSYNTHESIS CLASS F PROTEIN-RELATED"/>
    <property type="match status" value="1"/>
</dbReference>
<proteinExistence type="predicted"/>